<dbReference type="InterPro" id="IPR035309">
    <property type="entry name" value="PSME4"/>
</dbReference>
<gene>
    <name evidence="4" type="ORF">B0A49_13634</name>
</gene>
<evidence type="ECO:0000259" key="3">
    <source>
        <dbReference type="Pfam" id="PF23096"/>
    </source>
</evidence>
<dbReference type="InterPro" id="IPR016024">
    <property type="entry name" value="ARM-type_fold"/>
</dbReference>
<feature type="domain" description="Proteasome activator Blm10 middle HEAT repeats region" evidence="2">
    <location>
        <begin position="239"/>
        <end position="774"/>
    </location>
</feature>
<comment type="caution">
    <text evidence="4">The sequence shown here is derived from an EMBL/GenBank/DDBJ whole genome shotgun (WGS) entry which is preliminary data.</text>
</comment>
<dbReference type="InterPro" id="IPR055455">
    <property type="entry name" value="HEAT_PSME4"/>
</dbReference>
<name>A0A4U0VNG0_9PEZI</name>
<feature type="compositionally biased region" description="Acidic residues" evidence="1">
    <location>
        <begin position="806"/>
        <end position="819"/>
    </location>
</feature>
<dbReference type="OrthoDB" id="17907at2759"/>
<proteinExistence type="predicted"/>
<evidence type="ECO:0000256" key="1">
    <source>
        <dbReference type="SAM" id="MobiDB-lite"/>
    </source>
</evidence>
<accession>A0A4U0VNG0</accession>
<dbReference type="GO" id="GO:0010499">
    <property type="term" value="P:proteasomal ubiquitin-independent protein catabolic process"/>
    <property type="evidence" value="ECO:0007669"/>
    <property type="project" value="TreeGrafter"/>
</dbReference>
<protein>
    <submittedName>
        <fullName evidence="4">Uncharacterized protein</fullName>
    </submittedName>
</protein>
<organism evidence="4 5">
    <name type="scientific">Cryomyces minteri</name>
    <dbReference type="NCBI Taxonomy" id="331657"/>
    <lineage>
        <taxon>Eukaryota</taxon>
        <taxon>Fungi</taxon>
        <taxon>Dikarya</taxon>
        <taxon>Ascomycota</taxon>
        <taxon>Pezizomycotina</taxon>
        <taxon>Dothideomycetes</taxon>
        <taxon>Dothideomycetes incertae sedis</taxon>
        <taxon>Cryomyces</taxon>
    </lineage>
</organism>
<evidence type="ECO:0000313" key="5">
    <source>
        <dbReference type="Proteomes" id="UP000308768"/>
    </source>
</evidence>
<evidence type="ECO:0000259" key="2">
    <source>
        <dbReference type="Pfam" id="PF16507"/>
    </source>
</evidence>
<evidence type="ECO:0000313" key="4">
    <source>
        <dbReference type="EMBL" id="TKA50864.1"/>
    </source>
</evidence>
<feature type="non-terminal residue" evidence="4">
    <location>
        <position position="1"/>
    </location>
</feature>
<dbReference type="GO" id="GO:0070628">
    <property type="term" value="F:proteasome binding"/>
    <property type="evidence" value="ECO:0007669"/>
    <property type="project" value="InterPro"/>
</dbReference>
<sequence length="1715" mass="195172">MFMVLTKRKHYLRPGKDLTLDWRPLYKELKVFVLPSESAAVLNFSNKRNPRTITKMCTFAQLYFDPKEIPAILDELLPFFSTSSSETGFVVVGLLNLLLPTYQPPTDDPKLLPQHYLPTFFHLWTLISRSRMMDTNAIDLISRLARDCLSAERVPFSQHGIFTAEQSALIYTAILRLLDIPVGQATTPYSSTVDHSAGLAVFLERDNRKHPVAHNIARWMVMSMSPACLDQPDSILAHLEGLIQGVETFFHPSNSGVWTKNLSQLVYYLTDFFVMRWNREHNGEYEVPEGRRLNEEVKTRFVLCLREVVFMGIYAKSVTAMTYSLSALQSLAYLEPRLILPGALQRIYPAMQGLVEVHRTVSSIRALQMLSKTMARTKGFRCHLTTMLGLALPGIDANDLDKTMHTLGFIQSVCYIIPFHDLTKEKTLENTDNDEGSGDTALAVRWITEQVERFEVEGPDVEVDYEKELTDHDEELILRSSTTGFAEFVSSFLGRVFILLQNLPDASRVKSGSPEENVVNTLPATFTPLLAALSPELYELALNKISQFVTNHVVHQARDAMAFICNAVVKINPKVALARLLPDLIGSIRTEIDENGAGSTRTTGAEILPRDRALVWHISLLSMCVVHVGSEVLEYRRELFEIATHMQDKCKGIPLVHVSNFIHHLLLNLTVTYTTDYSIYEKEELERGLTAQDWGKIINPKDLTIEWHTPSREEIDFAIELFESQAERAIAALTALTGANSPIKRDGTGKDWSDEVSRNLTLLRLVISGISRLFYSDDTTITPRTHRDIAMNGTAHGTGIAREESSPNEDDSDEADLGESDDKQIRISFQYPTGYPLEVGSAQYELVHRIRHSAGEILHHVHEFLVAKQEDDVPCFSSLYTAYRSWFVDVGIERSAHVLDRLTRLLHADTHPYKFSGLRKEYPRPLLVRRANVYHCQRLRHNESPRVMSDLDEKLLLDLAHSSVSVYIDIRRTAQSASESAVKCVVGARPLVIPPLLDALDSAVRAMDYPRIKGGVYSLLFGSLARTIGRNWRFAPRVIKLFVAVTEADRPSIQKLAANASFQILDMAKPLMRMVILDQETVNAVYPPASDQGSHSRTIEEAKAKASKQKDRMRRRRTNIEKSKEKLAGELIEEIGHSHWRKTSRILTYAMVLDCRFETIASDGIIDLVVKGAIDPHPSLRMLYSGSLLSMFSLTVSRPLVDHSYENFLLEKQFFPDKVDVPVPREDPGWTKDYLYSFAKPEAKYYVDQDHPGWLVWGKTLKANTVFSEELKYDEVENHVRKRIASMLDRHWFSTYFDFMKQEPRDQTADRFRTSTATTLMYTFDLIRAGLTKATIDDIKDLAQAVYGDGSDKHQHRATAEIMSALLATSDDCDEKARSDIWAYVFPIVRRILTNGLTPENFGYWGSFVMTQLNQRDPRRSWPLVEWIAGFKLDMDSNAAFKESSKIQLLNYLVTTTGWHFQLEKPIVEDFMKHLDHPYKGVREAMGGTLASVFKSRYYEAYPDVESLVQAQKAASSIGVWPRQPTEEYTKLVTDVFERLEVWRQARPAGQQTPSPYTQGSKTVLLWLDSTLSSLECIQLVKFFPDVFMEQLLHMMDIKEDPELQSLAYHVFRHLPNIPHAAGEDVDFVNALIRIGKTSKSWHQRLRILINMQVVYFRRLFLMGRAQQEALLECVSDMLSDTQLEVRLGAAATMSGMMLLAHRFPHRHCRKPKDK</sequence>
<reference evidence="4 5" key="1">
    <citation type="submission" date="2017-03" db="EMBL/GenBank/DDBJ databases">
        <title>Genomes of endolithic fungi from Antarctica.</title>
        <authorList>
            <person name="Coleine C."/>
            <person name="Masonjones S."/>
            <person name="Stajich J.E."/>
        </authorList>
    </citation>
    <scope>NUCLEOTIDE SEQUENCE [LARGE SCALE GENOMIC DNA]</scope>
    <source>
        <strain evidence="4 5">CCFEE 5187</strain>
    </source>
</reference>
<keyword evidence="5" id="KW-1185">Reference proteome</keyword>
<feature type="region of interest" description="Disordered" evidence="1">
    <location>
        <begin position="1087"/>
        <end position="1117"/>
    </location>
</feature>
<dbReference type="InterPro" id="IPR032430">
    <property type="entry name" value="Blm10_mid"/>
</dbReference>
<dbReference type="STRING" id="331657.A0A4U0VNG0"/>
<dbReference type="SUPFAM" id="SSF48371">
    <property type="entry name" value="ARM repeat"/>
    <property type="match status" value="1"/>
</dbReference>
<dbReference type="PANTHER" id="PTHR32170">
    <property type="entry name" value="PROTEASOME ACTIVATOR COMPLEX SUBUNIT 4"/>
    <property type="match status" value="1"/>
</dbReference>
<dbReference type="EMBL" id="NAJN01002585">
    <property type="protein sequence ID" value="TKA50864.1"/>
    <property type="molecule type" value="Genomic_DNA"/>
</dbReference>
<feature type="region of interest" description="Disordered" evidence="1">
    <location>
        <begin position="787"/>
        <end position="819"/>
    </location>
</feature>
<dbReference type="Proteomes" id="UP000308768">
    <property type="component" value="Unassembled WGS sequence"/>
</dbReference>
<feature type="compositionally biased region" description="Basic and acidic residues" evidence="1">
    <location>
        <begin position="1097"/>
        <end position="1110"/>
    </location>
</feature>
<dbReference type="Pfam" id="PF16507">
    <property type="entry name" value="HEAT_PSME4_mid"/>
    <property type="match status" value="1"/>
</dbReference>
<dbReference type="GO" id="GO:0005634">
    <property type="term" value="C:nucleus"/>
    <property type="evidence" value="ECO:0007669"/>
    <property type="project" value="TreeGrafter"/>
</dbReference>
<dbReference type="PANTHER" id="PTHR32170:SF3">
    <property type="entry name" value="PROTEASOME ACTIVATOR COMPLEX SUBUNIT 4"/>
    <property type="match status" value="1"/>
</dbReference>
<feature type="domain" description="Proteasome activator complex subunit 4-like HEAT repeat-like" evidence="3">
    <location>
        <begin position="1243"/>
        <end position="1450"/>
    </location>
</feature>
<dbReference type="GO" id="GO:0016504">
    <property type="term" value="F:peptidase activator activity"/>
    <property type="evidence" value="ECO:0007669"/>
    <property type="project" value="InterPro"/>
</dbReference>
<dbReference type="GO" id="GO:0005829">
    <property type="term" value="C:cytosol"/>
    <property type="evidence" value="ECO:0007669"/>
    <property type="project" value="TreeGrafter"/>
</dbReference>
<feature type="non-terminal residue" evidence="4">
    <location>
        <position position="1715"/>
    </location>
</feature>
<dbReference type="Pfam" id="PF23096">
    <property type="entry name" value="HEAT_PSME4"/>
    <property type="match status" value="1"/>
</dbReference>